<dbReference type="Pfam" id="PF04500">
    <property type="entry name" value="FLYWCH"/>
    <property type="match status" value="1"/>
</dbReference>
<feature type="domain" description="FLYWCH-type" evidence="4">
    <location>
        <begin position="22"/>
        <end position="82"/>
    </location>
</feature>
<sequence>MVAPGETASVSVPSNSPTLVKFIKSSRGGNFAVFGSYTYTKNRNLPHDRTYWNCGKKESHGCKGTITLDCSNSVVSSAEHNHVPNVNEAKAEDIKASLRERARKSLTKPRRLLSDLVQSMPTEVAGYLPSANTPTRPALVSDCFDLPT</sequence>
<evidence type="ECO:0000313" key="6">
    <source>
        <dbReference type="Proteomes" id="UP000186922"/>
    </source>
</evidence>
<gene>
    <name evidence="5" type="primary">RvY_15286-1</name>
    <name evidence="5" type="synonym">RvY_15286.1</name>
    <name evidence="5" type="ORF">RvY_15286</name>
</gene>
<dbReference type="Gene3D" id="2.20.25.240">
    <property type="match status" value="1"/>
</dbReference>
<keyword evidence="3" id="KW-0862">Zinc</keyword>
<evidence type="ECO:0000313" key="5">
    <source>
        <dbReference type="EMBL" id="GAV05109.1"/>
    </source>
</evidence>
<dbReference type="InterPro" id="IPR007588">
    <property type="entry name" value="Znf_FLYWCH"/>
</dbReference>
<reference evidence="5 6" key="1">
    <citation type="journal article" date="2016" name="Nat. Commun.">
        <title>Extremotolerant tardigrade genome and improved radiotolerance of human cultured cells by tardigrade-unique protein.</title>
        <authorList>
            <person name="Hashimoto T."/>
            <person name="Horikawa D.D."/>
            <person name="Saito Y."/>
            <person name="Kuwahara H."/>
            <person name="Kozuka-Hata H."/>
            <person name="Shin-I T."/>
            <person name="Minakuchi Y."/>
            <person name="Ohishi K."/>
            <person name="Motoyama A."/>
            <person name="Aizu T."/>
            <person name="Enomoto A."/>
            <person name="Kondo K."/>
            <person name="Tanaka S."/>
            <person name="Hara Y."/>
            <person name="Koshikawa S."/>
            <person name="Sagara H."/>
            <person name="Miura T."/>
            <person name="Yokobori S."/>
            <person name="Miyagawa K."/>
            <person name="Suzuki Y."/>
            <person name="Kubo T."/>
            <person name="Oyama M."/>
            <person name="Kohara Y."/>
            <person name="Fujiyama A."/>
            <person name="Arakawa K."/>
            <person name="Katayama T."/>
            <person name="Toyoda A."/>
            <person name="Kunieda T."/>
        </authorList>
    </citation>
    <scope>NUCLEOTIDE SEQUENCE [LARGE SCALE GENOMIC DNA]</scope>
    <source>
        <strain evidence="5 6">YOKOZUNA-1</strain>
    </source>
</reference>
<accession>A0A1D1W2G3</accession>
<evidence type="ECO:0000256" key="3">
    <source>
        <dbReference type="ARBA" id="ARBA00022833"/>
    </source>
</evidence>
<dbReference type="Proteomes" id="UP000186922">
    <property type="component" value="Unassembled WGS sequence"/>
</dbReference>
<dbReference type="EMBL" id="BDGG01000011">
    <property type="protein sequence ID" value="GAV05109.1"/>
    <property type="molecule type" value="Genomic_DNA"/>
</dbReference>
<comment type="caution">
    <text evidence="5">The sequence shown here is derived from an EMBL/GenBank/DDBJ whole genome shotgun (WGS) entry which is preliminary data.</text>
</comment>
<keyword evidence="6" id="KW-1185">Reference proteome</keyword>
<protein>
    <recommendedName>
        <fullName evidence="4">FLYWCH-type domain-containing protein</fullName>
    </recommendedName>
</protein>
<evidence type="ECO:0000259" key="4">
    <source>
        <dbReference type="Pfam" id="PF04500"/>
    </source>
</evidence>
<organism evidence="5 6">
    <name type="scientific">Ramazzottius varieornatus</name>
    <name type="common">Water bear</name>
    <name type="synonym">Tardigrade</name>
    <dbReference type="NCBI Taxonomy" id="947166"/>
    <lineage>
        <taxon>Eukaryota</taxon>
        <taxon>Metazoa</taxon>
        <taxon>Ecdysozoa</taxon>
        <taxon>Tardigrada</taxon>
        <taxon>Eutardigrada</taxon>
        <taxon>Parachela</taxon>
        <taxon>Hypsibioidea</taxon>
        <taxon>Ramazzottiidae</taxon>
        <taxon>Ramazzottius</taxon>
    </lineage>
</organism>
<keyword evidence="2" id="KW-0863">Zinc-finger</keyword>
<dbReference type="OrthoDB" id="167578at2759"/>
<evidence type="ECO:0000256" key="1">
    <source>
        <dbReference type="ARBA" id="ARBA00022723"/>
    </source>
</evidence>
<dbReference type="GO" id="GO:0008270">
    <property type="term" value="F:zinc ion binding"/>
    <property type="evidence" value="ECO:0007669"/>
    <property type="project" value="UniProtKB-KW"/>
</dbReference>
<name>A0A1D1W2G3_RAMVA</name>
<keyword evidence="1" id="KW-0479">Metal-binding</keyword>
<dbReference type="AlphaFoldDB" id="A0A1D1W2G3"/>
<proteinExistence type="predicted"/>
<evidence type="ECO:0000256" key="2">
    <source>
        <dbReference type="ARBA" id="ARBA00022771"/>
    </source>
</evidence>